<accession>A0A090WV72</accession>
<evidence type="ECO:0000313" key="6">
    <source>
        <dbReference type="EMBL" id="GAL71297.1"/>
    </source>
</evidence>
<evidence type="ECO:0000313" key="7">
    <source>
        <dbReference type="EMBL" id="GAL88727.1"/>
    </source>
</evidence>
<dbReference type="InterPro" id="IPR003439">
    <property type="entry name" value="ABC_transporter-like_ATP-bd"/>
</dbReference>
<keyword evidence="1" id="KW-0813">Transport</keyword>
<dbReference type="Proteomes" id="UP000029646">
    <property type="component" value="Unassembled WGS sequence"/>
</dbReference>
<keyword evidence="2" id="KW-0547">Nucleotide-binding</keyword>
<dbReference type="Pfam" id="PF00005">
    <property type="entry name" value="ABC_tran"/>
    <property type="match status" value="1"/>
</dbReference>
<feature type="domain" description="ABC transporter" evidence="4">
    <location>
        <begin position="17"/>
        <end position="250"/>
    </location>
</feature>
<dbReference type="Gene3D" id="3.40.50.300">
    <property type="entry name" value="P-loop containing nucleotide triphosphate hydrolases"/>
    <property type="match status" value="1"/>
</dbReference>
<dbReference type="Proteomes" id="UP000029641">
    <property type="component" value="Unassembled WGS sequence"/>
</dbReference>
<organism evidence="6 8">
    <name type="scientific">Jejuia pallidilutea</name>
    <dbReference type="NCBI Taxonomy" id="504487"/>
    <lineage>
        <taxon>Bacteria</taxon>
        <taxon>Pseudomonadati</taxon>
        <taxon>Bacteroidota</taxon>
        <taxon>Flavobacteriia</taxon>
        <taxon>Flavobacteriales</taxon>
        <taxon>Flavobacteriaceae</taxon>
        <taxon>Jejuia</taxon>
    </lineage>
</organism>
<keyword evidence="3 6" id="KW-0067">ATP-binding</keyword>
<proteinExistence type="predicted"/>
<dbReference type="PANTHER" id="PTHR42788:SF13">
    <property type="entry name" value="ALIPHATIC SULFONATES IMPORT ATP-BINDING PROTEIN SSUB"/>
    <property type="match status" value="1"/>
</dbReference>
<name>A0A090WV72_9FLAO</name>
<evidence type="ECO:0000256" key="2">
    <source>
        <dbReference type="ARBA" id="ARBA00022741"/>
    </source>
</evidence>
<dbReference type="eggNOG" id="COG1116">
    <property type="taxonomic scope" value="Bacteria"/>
</dbReference>
<dbReference type="GO" id="GO:0005524">
    <property type="term" value="F:ATP binding"/>
    <property type="evidence" value="ECO:0007669"/>
    <property type="project" value="UniProtKB-KW"/>
</dbReference>
<dbReference type="InterPro" id="IPR003593">
    <property type="entry name" value="AAA+_ATPase"/>
</dbReference>
<comment type="caution">
    <text evidence="6">The sequence shown here is derived from an EMBL/GenBank/DDBJ whole genome shotgun (WGS) entry which is preliminary data.</text>
</comment>
<evidence type="ECO:0000313" key="5">
    <source>
        <dbReference type="EMBL" id="GAL67497.1"/>
    </source>
</evidence>
<evidence type="ECO:0000259" key="4">
    <source>
        <dbReference type="PROSITE" id="PS50893"/>
    </source>
</evidence>
<dbReference type="SUPFAM" id="SSF52540">
    <property type="entry name" value="P-loop containing nucleoside triphosphate hydrolases"/>
    <property type="match status" value="1"/>
</dbReference>
<dbReference type="PROSITE" id="PS00211">
    <property type="entry name" value="ABC_TRANSPORTER_1"/>
    <property type="match status" value="1"/>
</dbReference>
<dbReference type="AlphaFoldDB" id="A0A090WV72"/>
<evidence type="ECO:0000313" key="8">
    <source>
        <dbReference type="Proteomes" id="UP000029646"/>
    </source>
</evidence>
<gene>
    <name evidence="5" type="ORF">JCM19301_470</name>
    <name evidence="6" type="ORF">JCM19302_974</name>
    <name evidence="7" type="ORF">JCM19538_1162</name>
</gene>
<protein>
    <submittedName>
        <fullName evidence="6">Nitrate ABC transporter ATP-binding protein</fullName>
    </submittedName>
</protein>
<dbReference type="EMBL" id="BBNS01000011">
    <property type="protein sequence ID" value="GAL71297.1"/>
    <property type="molecule type" value="Genomic_DNA"/>
</dbReference>
<dbReference type="InterPro" id="IPR050166">
    <property type="entry name" value="ABC_transporter_ATP-bind"/>
</dbReference>
<sequence>MSEGNAQNIKKEEMAYLELKNIYKTYGTDENATEVLSNINLEIEEGEFVAIVGFTGSGKTTLVNLINGLLEPTKGEVLFKGESVVGTSHERGVIFQNYSLLPWLTVGQNVYMAVKEAFPKKSKKELNAIVADYVDMVGLTPAINKRPKELSGGMRQRVSVARALSMKPEMIIMDEPLGALDALTRGTLQDEILNIWGKDKRTALLITNDVDEGIYMADRIIPLRPGPNATLGPEFKIDIERPRDKTLMNDNPNYKKTRNAIIEYLMDIGEERKSQASEEFVLPDLAPKDFVNQFR</sequence>
<dbReference type="Proteomes" id="UP000030184">
    <property type="component" value="Unassembled WGS sequence"/>
</dbReference>
<dbReference type="CDD" id="cd03293">
    <property type="entry name" value="ABC_NrtD_SsuB_transporters"/>
    <property type="match status" value="1"/>
</dbReference>
<dbReference type="PROSITE" id="PS50893">
    <property type="entry name" value="ABC_TRANSPORTER_2"/>
    <property type="match status" value="1"/>
</dbReference>
<evidence type="ECO:0000256" key="3">
    <source>
        <dbReference type="ARBA" id="ARBA00022840"/>
    </source>
</evidence>
<dbReference type="GO" id="GO:0016887">
    <property type="term" value="F:ATP hydrolysis activity"/>
    <property type="evidence" value="ECO:0007669"/>
    <property type="project" value="InterPro"/>
</dbReference>
<dbReference type="SMART" id="SM00382">
    <property type="entry name" value="AAA"/>
    <property type="match status" value="1"/>
</dbReference>
<dbReference type="InterPro" id="IPR027417">
    <property type="entry name" value="P-loop_NTPase"/>
</dbReference>
<dbReference type="PANTHER" id="PTHR42788">
    <property type="entry name" value="TAURINE IMPORT ATP-BINDING PROTEIN-RELATED"/>
    <property type="match status" value="1"/>
</dbReference>
<dbReference type="STRING" id="504487.JCM19538_1162"/>
<evidence type="ECO:0000256" key="1">
    <source>
        <dbReference type="ARBA" id="ARBA00022448"/>
    </source>
</evidence>
<dbReference type="EMBL" id="BBNY01000004">
    <property type="protein sequence ID" value="GAL88727.1"/>
    <property type="molecule type" value="Genomic_DNA"/>
</dbReference>
<keyword evidence="9" id="KW-1185">Reference proteome</keyword>
<dbReference type="EMBL" id="BBNR01000010">
    <property type="protein sequence ID" value="GAL67497.1"/>
    <property type="molecule type" value="Genomic_DNA"/>
</dbReference>
<dbReference type="InterPro" id="IPR017871">
    <property type="entry name" value="ABC_transporter-like_CS"/>
</dbReference>
<reference evidence="9" key="1">
    <citation type="journal article" date="2014" name="Genome Announc.">
        <title>Draft Genome Sequence of Marine Flavobacterium Jejuia pallidilutea Strain 11shimoA1 and Pigmentation Mutants.</title>
        <authorList>
            <person name="Takatani N."/>
            <person name="Nakanishi M."/>
            <person name="Meirelles P."/>
            <person name="Mino S."/>
            <person name="Suda W."/>
            <person name="Oshima K."/>
            <person name="Hattori M."/>
            <person name="Ohkuma M."/>
            <person name="Hosokawa M."/>
            <person name="Miyashita K."/>
            <person name="Thompson F.L."/>
            <person name="Niwa A."/>
            <person name="Sawabe T."/>
            <person name="Sawabe T."/>
        </authorList>
    </citation>
    <scope>NUCLEOTIDE SEQUENCE [LARGE SCALE GENOMIC DNA]</scope>
    <source>
        <strain evidence="9">JCM 19538</strain>
    </source>
</reference>
<evidence type="ECO:0000313" key="9">
    <source>
        <dbReference type="Proteomes" id="UP000030184"/>
    </source>
</evidence>